<organism evidence="1">
    <name type="scientific">marine sediment metagenome</name>
    <dbReference type="NCBI Taxonomy" id="412755"/>
    <lineage>
        <taxon>unclassified sequences</taxon>
        <taxon>metagenomes</taxon>
        <taxon>ecological metagenomes</taxon>
    </lineage>
</organism>
<accession>A0A0F9TP53</accession>
<gene>
    <name evidence="1" type="ORF">LCGC14_0705690</name>
</gene>
<evidence type="ECO:0000313" key="1">
    <source>
        <dbReference type="EMBL" id="KKN43188.1"/>
    </source>
</evidence>
<proteinExistence type="predicted"/>
<comment type="caution">
    <text evidence="1">The sequence shown here is derived from an EMBL/GenBank/DDBJ whole genome shotgun (WGS) entry which is preliminary data.</text>
</comment>
<name>A0A0F9TP53_9ZZZZ</name>
<dbReference type="AlphaFoldDB" id="A0A0F9TP53"/>
<dbReference type="EMBL" id="LAZR01001528">
    <property type="protein sequence ID" value="KKN43188.1"/>
    <property type="molecule type" value="Genomic_DNA"/>
</dbReference>
<sequence length="156" mass="15881">MKGLLSVLHSPIQIVVAPVADTSIYAAGDLIGGKLTLSPVVVAAASGGVIQTVVLVDQADQKSAIDIVFFGADPTGTTFTDQAALDVADADNLNIVGVVSIGASDYVSFNDNALATVRPSLAFKLDKGVAMYAALVCRGTPTYAAATDLQLTVTLI</sequence>
<reference evidence="1" key="1">
    <citation type="journal article" date="2015" name="Nature">
        <title>Complex archaea that bridge the gap between prokaryotes and eukaryotes.</title>
        <authorList>
            <person name="Spang A."/>
            <person name="Saw J.H."/>
            <person name="Jorgensen S.L."/>
            <person name="Zaremba-Niedzwiedzka K."/>
            <person name="Martijn J."/>
            <person name="Lind A.E."/>
            <person name="van Eijk R."/>
            <person name="Schleper C."/>
            <person name="Guy L."/>
            <person name="Ettema T.J."/>
        </authorList>
    </citation>
    <scope>NUCLEOTIDE SEQUENCE</scope>
</reference>
<protein>
    <submittedName>
        <fullName evidence="1">Uncharacterized protein</fullName>
    </submittedName>
</protein>